<dbReference type="RefSeq" id="WP_146784297.1">
    <property type="nucleotide sequence ID" value="NZ_BAABIO010000002.1"/>
</dbReference>
<dbReference type="OrthoDB" id="214902at2"/>
<name>A0A5B8UGH6_9BACT</name>
<evidence type="ECO:0000313" key="2">
    <source>
        <dbReference type="Proteomes" id="UP000321204"/>
    </source>
</evidence>
<dbReference type="AlphaFoldDB" id="A0A5B8UGH6"/>
<proteinExistence type="predicted"/>
<evidence type="ECO:0000313" key="1">
    <source>
        <dbReference type="EMBL" id="QEC55492.1"/>
    </source>
</evidence>
<dbReference type="Proteomes" id="UP000321204">
    <property type="component" value="Chromosome"/>
</dbReference>
<protein>
    <submittedName>
        <fullName evidence="1">TfoX/Sxy family protein</fullName>
    </submittedName>
</protein>
<sequence>MAINENFTVRVREALSSQPKVEEKKMFCGILFMVNDKMCISVGL</sequence>
<dbReference type="EMBL" id="CP042433">
    <property type="protein sequence ID" value="QEC55492.1"/>
    <property type="molecule type" value="Genomic_DNA"/>
</dbReference>
<keyword evidence="2" id="KW-1185">Reference proteome</keyword>
<gene>
    <name evidence="1" type="ORF">FSB75_06105</name>
</gene>
<organism evidence="1 2">
    <name type="scientific">Flavisolibacter ginsenosidimutans</name>
    <dbReference type="NCBI Taxonomy" id="661481"/>
    <lineage>
        <taxon>Bacteria</taxon>
        <taxon>Pseudomonadati</taxon>
        <taxon>Bacteroidota</taxon>
        <taxon>Chitinophagia</taxon>
        <taxon>Chitinophagales</taxon>
        <taxon>Chitinophagaceae</taxon>
        <taxon>Flavisolibacter</taxon>
    </lineage>
</organism>
<dbReference type="KEGG" id="fgg:FSB75_06105"/>
<accession>A0A5B8UGH6</accession>
<dbReference type="SUPFAM" id="SSF159894">
    <property type="entry name" value="YgaC/TfoX-N like"/>
    <property type="match status" value="1"/>
</dbReference>
<reference evidence="1 2" key="1">
    <citation type="journal article" date="2015" name="Int. J. Syst. Evol. Microbiol.">
        <title>Flavisolibacter ginsenosidimutans sp. nov., with ginsenoside-converting activity isolated from soil used for cultivating ginseng.</title>
        <authorList>
            <person name="Zhao Y."/>
            <person name="Liu Q."/>
            <person name="Kang M.S."/>
            <person name="Jin F."/>
            <person name="Yu H."/>
            <person name="Im W.T."/>
        </authorList>
    </citation>
    <scope>NUCLEOTIDE SEQUENCE [LARGE SCALE GENOMIC DNA]</scope>
    <source>
        <strain evidence="1 2">Gsoil 636</strain>
    </source>
</reference>